<sequence length="157" mass="16223">MQEAIPYSSSRPRYGGRLTAPGEFSTLPTSSSSSPSASLSGGDGEAAGAMRVVVAENPAVVLGRRGCFMCHVARRLLIGLGVNPVVCEFGEQAAEEAAALVEGTAEIQVSDGDLQRPLILPAVFVGGRLLGGLDRLLAVHITGELVPILKEAGALWL</sequence>
<evidence type="ECO:0000313" key="4">
    <source>
        <dbReference type="Proteomes" id="UP000734854"/>
    </source>
</evidence>
<name>A0A8J5FUE6_ZINOF</name>
<reference evidence="3 4" key="1">
    <citation type="submission" date="2020-08" db="EMBL/GenBank/DDBJ databases">
        <title>Plant Genome Project.</title>
        <authorList>
            <person name="Zhang R.-G."/>
        </authorList>
    </citation>
    <scope>NUCLEOTIDE SEQUENCE [LARGE SCALE GENOMIC DNA]</scope>
    <source>
        <tissue evidence="3">Rhizome</tissue>
    </source>
</reference>
<dbReference type="PROSITE" id="PS51354">
    <property type="entry name" value="GLUTAREDOXIN_2"/>
    <property type="match status" value="1"/>
</dbReference>
<dbReference type="Proteomes" id="UP000734854">
    <property type="component" value="Unassembled WGS sequence"/>
</dbReference>
<evidence type="ECO:0008006" key="5">
    <source>
        <dbReference type="Google" id="ProtNLM"/>
    </source>
</evidence>
<gene>
    <name evidence="3" type="ORF">ZIOFF_049052</name>
</gene>
<evidence type="ECO:0000256" key="2">
    <source>
        <dbReference type="SAM" id="MobiDB-lite"/>
    </source>
</evidence>
<keyword evidence="1" id="KW-0676">Redox-active center</keyword>
<dbReference type="PANTHER" id="PTHR10168">
    <property type="entry name" value="GLUTAREDOXIN"/>
    <property type="match status" value="1"/>
</dbReference>
<organism evidence="3 4">
    <name type="scientific">Zingiber officinale</name>
    <name type="common">Ginger</name>
    <name type="synonym">Amomum zingiber</name>
    <dbReference type="NCBI Taxonomy" id="94328"/>
    <lineage>
        <taxon>Eukaryota</taxon>
        <taxon>Viridiplantae</taxon>
        <taxon>Streptophyta</taxon>
        <taxon>Embryophyta</taxon>
        <taxon>Tracheophyta</taxon>
        <taxon>Spermatophyta</taxon>
        <taxon>Magnoliopsida</taxon>
        <taxon>Liliopsida</taxon>
        <taxon>Zingiberales</taxon>
        <taxon>Zingiberaceae</taxon>
        <taxon>Zingiber</taxon>
    </lineage>
</organism>
<protein>
    <recommendedName>
        <fullName evidence="5">Glutaredoxin domain-containing protein</fullName>
    </recommendedName>
</protein>
<proteinExistence type="predicted"/>
<dbReference type="NCBIfam" id="TIGR02189">
    <property type="entry name" value="GlrX-like_plant"/>
    <property type="match status" value="1"/>
</dbReference>
<comment type="caution">
    <text evidence="3">The sequence shown here is derived from an EMBL/GenBank/DDBJ whole genome shotgun (WGS) entry which is preliminary data.</text>
</comment>
<keyword evidence="4" id="KW-1185">Reference proteome</keyword>
<dbReference type="AlphaFoldDB" id="A0A8J5FUE6"/>
<feature type="region of interest" description="Disordered" evidence="2">
    <location>
        <begin position="1"/>
        <end position="42"/>
    </location>
</feature>
<evidence type="ECO:0000256" key="1">
    <source>
        <dbReference type="ARBA" id="ARBA00023284"/>
    </source>
</evidence>
<accession>A0A8J5FUE6</accession>
<dbReference type="OrthoDB" id="785184at2759"/>
<feature type="compositionally biased region" description="Low complexity" evidence="2">
    <location>
        <begin position="25"/>
        <end position="40"/>
    </location>
</feature>
<dbReference type="EMBL" id="JACMSC010000013">
    <property type="protein sequence ID" value="KAG6494034.1"/>
    <property type="molecule type" value="Genomic_DNA"/>
</dbReference>
<evidence type="ECO:0000313" key="3">
    <source>
        <dbReference type="EMBL" id="KAG6494034.1"/>
    </source>
</evidence>
<dbReference type="InterPro" id="IPR011905">
    <property type="entry name" value="GlrX-like_pln_2"/>
</dbReference>